<feature type="transmembrane region" description="Helical" evidence="7">
    <location>
        <begin position="150"/>
        <end position="172"/>
    </location>
</feature>
<reference evidence="9 10" key="1">
    <citation type="submission" date="2018-11" db="EMBL/GenBank/DDBJ databases">
        <title>Sequencing the genomes of 1000 actinobacteria strains.</title>
        <authorList>
            <person name="Klenk H.-P."/>
        </authorList>
    </citation>
    <scope>NUCLEOTIDE SEQUENCE [LARGE SCALE GENOMIC DNA]</scope>
    <source>
        <strain evidence="9 10">DSM 15700</strain>
    </source>
</reference>
<dbReference type="EMBL" id="RKQZ01000001">
    <property type="protein sequence ID" value="RPF21819.1"/>
    <property type="molecule type" value="Genomic_DNA"/>
</dbReference>
<dbReference type="GO" id="GO:0005886">
    <property type="term" value="C:plasma membrane"/>
    <property type="evidence" value="ECO:0007669"/>
    <property type="project" value="UniProtKB-SubCell"/>
</dbReference>
<feature type="transmembrane region" description="Helical" evidence="7">
    <location>
        <begin position="31"/>
        <end position="48"/>
    </location>
</feature>
<evidence type="ECO:0000256" key="4">
    <source>
        <dbReference type="ARBA" id="ARBA00022692"/>
    </source>
</evidence>
<keyword evidence="4 7" id="KW-0812">Transmembrane</keyword>
<comment type="subcellular location">
    <subcellularLocation>
        <location evidence="1">Cell membrane</location>
        <topology evidence="1">Multi-pass membrane protein</topology>
    </subcellularLocation>
</comment>
<name>A0A3N4YL41_9MICO</name>
<comment type="similarity">
    <text evidence="2">Belongs to the UPF0126 family.</text>
</comment>
<feature type="domain" description="Glycine transporter" evidence="8">
    <location>
        <begin position="93"/>
        <end position="164"/>
    </location>
</feature>
<keyword evidence="3" id="KW-1003">Cell membrane</keyword>
<organism evidence="9 10">
    <name type="scientific">Myceligenerans xiligouense</name>
    <dbReference type="NCBI Taxonomy" id="253184"/>
    <lineage>
        <taxon>Bacteria</taxon>
        <taxon>Bacillati</taxon>
        <taxon>Actinomycetota</taxon>
        <taxon>Actinomycetes</taxon>
        <taxon>Micrococcales</taxon>
        <taxon>Promicromonosporaceae</taxon>
        <taxon>Myceligenerans</taxon>
    </lineage>
</organism>
<dbReference type="AlphaFoldDB" id="A0A3N4YL41"/>
<proteinExistence type="inferred from homology"/>
<keyword evidence="6 7" id="KW-0472">Membrane</keyword>
<evidence type="ECO:0000256" key="7">
    <source>
        <dbReference type="SAM" id="Phobius"/>
    </source>
</evidence>
<evidence type="ECO:0000259" key="8">
    <source>
        <dbReference type="Pfam" id="PF03458"/>
    </source>
</evidence>
<dbReference type="Proteomes" id="UP000280501">
    <property type="component" value="Unassembled WGS sequence"/>
</dbReference>
<dbReference type="Pfam" id="PF03458">
    <property type="entry name" value="Gly_transporter"/>
    <property type="match status" value="2"/>
</dbReference>
<gene>
    <name evidence="9" type="ORF">EDD34_2454</name>
</gene>
<protein>
    <submittedName>
        <fullName evidence="9">Putative membrane protein YeiH</fullName>
    </submittedName>
</protein>
<feature type="transmembrane region" description="Helical" evidence="7">
    <location>
        <begin position="6"/>
        <end position="24"/>
    </location>
</feature>
<accession>A0A3N4YL41</accession>
<dbReference type="InterPro" id="IPR005115">
    <property type="entry name" value="Gly_transporter"/>
</dbReference>
<keyword evidence="5 7" id="KW-1133">Transmembrane helix</keyword>
<evidence type="ECO:0000256" key="1">
    <source>
        <dbReference type="ARBA" id="ARBA00004651"/>
    </source>
</evidence>
<feature type="transmembrane region" description="Helical" evidence="7">
    <location>
        <begin position="117"/>
        <end position="138"/>
    </location>
</feature>
<dbReference type="RefSeq" id="WP_246012361.1">
    <property type="nucleotide sequence ID" value="NZ_RKQZ01000001.1"/>
</dbReference>
<evidence type="ECO:0000313" key="9">
    <source>
        <dbReference type="EMBL" id="RPF21819.1"/>
    </source>
</evidence>
<evidence type="ECO:0000256" key="3">
    <source>
        <dbReference type="ARBA" id="ARBA00022475"/>
    </source>
</evidence>
<dbReference type="PANTHER" id="PTHR30506">
    <property type="entry name" value="INNER MEMBRANE PROTEIN"/>
    <property type="match status" value="1"/>
</dbReference>
<evidence type="ECO:0000256" key="2">
    <source>
        <dbReference type="ARBA" id="ARBA00008193"/>
    </source>
</evidence>
<comment type="caution">
    <text evidence="9">The sequence shown here is derived from an EMBL/GenBank/DDBJ whole genome shotgun (WGS) entry which is preliminary data.</text>
</comment>
<sequence length="215" mass="22430">MTWVQLAMDLAGVFFFAMSGSLLAARRRFDIVGSLMLGTCVGLGGGILRDLVIGQGVPNAFASPVYLLPPVLATVLVYRFAASEHRYAGALTVFDAAGMALFCISGTQIALEAGLNPVAAAILGLISAVGGGVIRDVVANEDPQLFHPRGLYAIAALLGAGLTSAAESIGWMNAGTGLGIAVLVFALRMVSLRYRWEIPLAARRPRERDRAATAG</sequence>
<keyword evidence="10" id="KW-1185">Reference proteome</keyword>
<feature type="transmembrane region" description="Helical" evidence="7">
    <location>
        <begin position="60"/>
        <end position="81"/>
    </location>
</feature>
<evidence type="ECO:0000256" key="6">
    <source>
        <dbReference type="ARBA" id="ARBA00023136"/>
    </source>
</evidence>
<dbReference type="PANTHER" id="PTHR30506:SF3">
    <property type="entry name" value="UPF0126 INNER MEMBRANE PROTEIN YADS-RELATED"/>
    <property type="match status" value="1"/>
</dbReference>
<feature type="transmembrane region" description="Helical" evidence="7">
    <location>
        <begin position="88"/>
        <end position="111"/>
    </location>
</feature>
<feature type="domain" description="Glycine transporter" evidence="8">
    <location>
        <begin position="7"/>
        <end position="80"/>
    </location>
</feature>
<feature type="transmembrane region" description="Helical" evidence="7">
    <location>
        <begin position="178"/>
        <end position="196"/>
    </location>
</feature>
<evidence type="ECO:0000313" key="10">
    <source>
        <dbReference type="Proteomes" id="UP000280501"/>
    </source>
</evidence>
<evidence type="ECO:0000256" key="5">
    <source>
        <dbReference type="ARBA" id="ARBA00022989"/>
    </source>
</evidence>